<reference evidence="12 13" key="1">
    <citation type="submission" date="2022-06" db="EMBL/GenBank/DDBJ databases">
        <title>New Species of the Genus Actinoplanes, ActinopZanes ferrugineus.</title>
        <authorList>
            <person name="Ding P."/>
        </authorList>
    </citation>
    <scope>NUCLEOTIDE SEQUENCE [LARGE SCALE GENOMIC DNA]</scope>
    <source>
        <strain evidence="12 13">TRM88003</strain>
    </source>
</reference>
<evidence type="ECO:0000256" key="4">
    <source>
        <dbReference type="ARBA" id="ARBA00016471"/>
    </source>
</evidence>
<proteinExistence type="inferred from homology"/>
<evidence type="ECO:0000256" key="6">
    <source>
        <dbReference type="ARBA" id="ARBA00022741"/>
    </source>
</evidence>
<comment type="caution">
    <text evidence="12">The sequence shown here is derived from an EMBL/GenBank/DDBJ whole genome shotgun (WGS) entry which is preliminary data.</text>
</comment>
<feature type="binding site" evidence="10">
    <location>
        <begin position="356"/>
        <end position="359"/>
    </location>
    <ligand>
        <name>ATP</name>
        <dbReference type="ChEBI" id="CHEBI:30616"/>
    </ligand>
</feature>
<feature type="binding site" evidence="10">
    <location>
        <position position="299"/>
    </location>
    <ligand>
        <name>ATP</name>
        <dbReference type="ChEBI" id="CHEBI:30616"/>
    </ligand>
</feature>
<dbReference type="PANTHER" id="PTHR11406">
    <property type="entry name" value="PHOSPHOGLYCERATE KINASE"/>
    <property type="match status" value="1"/>
</dbReference>
<evidence type="ECO:0000256" key="11">
    <source>
        <dbReference type="RuleBase" id="RU000532"/>
    </source>
</evidence>
<evidence type="ECO:0000313" key="12">
    <source>
        <dbReference type="EMBL" id="MCO8276315.1"/>
    </source>
</evidence>
<evidence type="ECO:0000256" key="10">
    <source>
        <dbReference type="HAMAP-Rule" id="MF_00145"/>
    </source>
</evidence>
<dbReference type="SUPFAM" id="SSF53748">
    <property type="entry name" value="Phosphoglycerate kinase"/>
    <property type="match status" value="1"/>
</dbReference>
<dbReference type="PIRSF" id="PIRSF000724">
    <property type="entry name" value="Pgk"/>
    <property type="match status" value="1"/>
</dbReference>
<dbReference type="Proteomes" id="UP001523369">
    <property type="component" value="Unassembled WGS sequence"/>
</dbReference>
<comment type="pathway">
    <text evidence="2 10">Carbohydrate degradation; glycolysis; pyruvate from D-glyceraldehyde 3-phosphate: step 2/5.</text>
</comment>
<dbReference type="PROSITE" id="PS00111">
    <property type="entry name" value="PGLYCERATE_KINASE"/>
    <property type="match status" value="1"/>
</dbReference>
<feature type="binding site" evidence="10">
    <location>
        <position position="330"/>
    </location>
    <ligand>
        <name>ATP</name>
        <dbReference type="ChEBI" id="CHEBI:30616"/>
    </ligand>
</feature>
<keyword evidence="5 10" id="KW-0808">Transferase</keyword>
<dbReference type="EC" id="2.7.2.3" evidence="3 10"/>
<gene>
    <name evidence="10" type="primary">pgk</name>
    <name evidence="12" type="ORF">M1L60_37625</name>
</gene>
<feature type="binding site" evidence="10">
    <location>
        <position position="211"/>
    </location>
    <ligand>
        <name>ATP</name>
        <dbReference type="ChEBI" id="CHEBI:30616"/>
    </ligand>
</feature>
<dbReference type="InterPro" id="IPR001576">
    <property type="entry name" value="Phosphoglycerate_kinase"/>
</dbReference>
<evidence type="ECO:0000256" key="3">
    <source>
        <dbReference type="ARBA" id="ARBA00013061"/>
    </source>
</evidence>
<name>A0ABT1DZX4_9ACTN</name>
<feature type="binding site" evidence="10">
    <location>
        <position position="124"/>
    </location>
    <ligand>
        <name>substrate</name>
    </ligand>
</feature>
<evidence type="ECO:0000256" key="8">
    <source>
        <dbReference type="ARBA" id="ARBA00022840"/>
    </source>
</evidence>
<dbReference type="EMBL" id="JAMYJR010000044">
    <property type="protein sequence ID" value="MCO8276315.1"/>
    <property type="molecule type" value="Genomic_DNA"/>
</dbReference>
<comment type="subunit">
    <text evidence="10">Monomer.</text>
</comment>
<keyword evidence="9 10" id="KW-0324">Glycolysis</keyword>
<dbReference type="PRINTS" id="PR00477">
    <property type="entry name" value="PHGLYCKINASE"/>
</dbReference>
<feature type="binding site" evidence="10">
    <location>
        <begin position="24"/>
        <end position="26"/>
    </location>
    <ligand>
        <name>substrate</name>
    </ligand>
</feature>
<feature type="binding site" evidence="10">
    <location>
        <begin position="65"/>
        <end position="68"/>
    </location>
    <ligand>
        <name>substrate</name>
    </ligand>
</feature>
<dbReference type="Gene3D" id="3.40.50.1260">
    <property type="entry name" value="Phosphoglycerate kinase, N-terminal domain"/>
    <property type="match status" value="2"/>
</dbReference>
<feature type="binding site" evidence="10">
    <location>
        <position position="161"/>
    </location>
    <ligand>
        <name>substrate</name>
    </ligand>
</feature>
<evidence type="ECO:0000256" key="2">
    <source>
        <dbReference type="ARBA" id="ARBA00004838"/>
    </source>
</evidence>
<dbReference type="PANTHER" id="PTHR11406:SF23">
    <property type="entry name" value="PHOSPHOGLYCERATE KINASE 1, CHLOROPLASTIC-RELATED"/>
    <property type="match status" value="1"/>
</dbReference>
<evidence type="ECO:0000256" key="5">
    <source>
        <dbReference type="ARBA" id="ARBA00022679"/>
    </source>
</evidence>
<keyword evidence="8 10" id="KW-0067">ATP-binding</keyword>
<evidence type="ECO:0000256" key="7">
    <source>
        <dbReference type="ARBA" id="ARBA00022777"/>
    </source>
</evidence>
<evidence type="ECO:0000256" key="9">
    <source>
        <dbReference type="ARBA" id="ARBA00023152"/>
    </source>
</evidence>
<evidence type="ECO:0000256" key="1">
    <source>
        <dbReference type="ARBA" id="ARBA00000642"/>
    </source>
</evidence>
<comment type="similarity">
    <text evidence="10 11">Belongs to the phosphoglycerate kinase family.</text>
</comment>
<keyword evidence="10" id="KW-0963">Cytoplasm</keyword>
<organism evidence="12 13">
    <name type="scientific">Paractinoplanes aksuensis</name>
    <dbReference type="NCBI Taxonomy" id="2939490"/>
    <lineage>
        <taxon>Bacteria</taxon>
        <taxon>Bacillati</taxon>
        <taxon>Actinomycetota</taxon>
        <taxon>Actinomycetes</taxon>
        <taxon>Micromonosporales</taxon>
        <taxon>Micromonosporaceae</taxon>
        <taxon>Paractinoplanes</taxon>
    </lineage>
</organism>
<keyword evidence="6 10" id="KW-0547">Nucleotide-binding</keyword>
<keyword evidence="13" id="KW-1185">Reference proteome</keyword>
<dbReference type="CDD" id="cd00318">
    <property type="entry name" value="Phosphoglycerate_kinase"/>
    <property type="match status" value="1"/>
</dbReference>
<keyword evidence="7 10" id="KW-0418">Kinase</keyword>
<evidence type="ECO:0000313" key="13">
    <source>
        <dbReference type="Proteomes" id="UP001523369"/>
    </source>
</evidence>
<dbReference type="InterPro" id="IPR015824">
    <property type="entry name" value="Phosphoglycerate_kinase_N"/>
</dbReference>
<comment type="catalytic activity">
    <reaction evidence="1 10 11">
        <text>(2R)-3-phosphoglycerate + ATP = (2R)-3-phospho-glyceroyl phosphate + ADP</text>
        <dbReference type="Rhea" id="RHEA:14801"/>
        <dbReference type="ChEBI" id="CHEBI:30616"/>
        <dbReference type="ChEBI" id="CHEBI:57604"/>
        <dbReference type="ChEBI" id="CHEBI:58272"/>
        <dbReference type="ChEBI" id="CHEBI:456216"/>
        <dbReference type="EC" id="2.7.2.3"/>
    </reaction>
</comment>
<dbReference type="GO" id="GO:0016301">
    <property type="term" value="F:kinase activity"/>
    <property type="evidence" value="ECO:0007669"/>
    <property type="project" value="UniProtKB-KW"/>
</dbReference>
<feature type="binding site" evidence="10">
    <location>
        <position position="42"/>
    </location>
    <ligand>
        <name>substrate</name>
    </ligand>
</feature>
<dbReference type="RefSeq" id="WP_253242383.1">
    <property type="nucleotide sequence ID" value="NZ_JAMYJR010000044.1"/>
</dbReference>
<dbReference type="InterPro" id="IPR015911">
    <property type="entry name" value="Phosphoglycerate_kinase_CS"/>
</dbReference>
<comment type="subcellular location">
    <subcellularLocation>
        <location evidence="10">Cytoplasm</location>
    </subcellularLocation>
</comment>
<accession>A0ABT1DZX4</accession>
<sequence>MILKTLDDLLGEGVSGRRVLVRADLNVPFDKSNPGVISDDGRARAVLPTLIALRDAGARVIVMSHLGRPKGAPDPKYTLAPVATRLGELLGSEVVFAGDTVGPDAQAKAGALTDGQVLLLENLRFNEGETAKDDAVRAAFAGELAAFADFYVDDAFGAVHRKHASVYDVAAVLPHYAGGLVIKEVDVLKKVTESPEQPYVVVLGGSKVSDKLAVIKALLPKVDKLLVGGGMCFTFLKAQGHEVGKSLLEDEMVGTCRDLLSEAQGRIVLPVDVVAATEFSADADHVTVPASEIPADRLGLDIGPESVALFAEAIGGAKTVFWNGPMGVFELAPFAAGTRGVAEAITKIDGFSVVGGGDSAAAVRTLGLDESAFGHISTGGGASLEYLEGKTLPGIEALEK</sequence>
<protein>
    <recommendedName>
        <fullName evidence="4 10">Phosphoglycerate kinase</fullName>
        <ecNumber evidence="3 10">2.7.2.3</ecNumber>
    </recommendedName>
</protein>
<dbReference type="InterPro" id="IPR036043">
    <property type="entry name" value="Phosphoglycerate_kinase_sf"/>
</dbReference>
<dbReference type="HAMAP" id="MF_00145">
    <property type="entry name" value="Phosphoglyc_kinase"/>
    <property type="match status" value="1"/>
</dbReference>
<dbReference type="Pfam" id="PF00162">
    <property type="entry name" value="PGK"/>
    <property type="match status" value="1"/>
</dbReference>